<dbReference type="Pfam" id="PF01920">
    <property type="entry name" value="Prefoldin_2"/>
    <property type="match status" value="1"/>
</dbReference>
<dbReference type="GO" id="GO:0051087">
    <property type="term" value="F:protein-folding chaperone binding"/>
    <property type="evidence" value="ECO:0007669"/>
    <property type="project" value="TreeGrafter"/>
</dbReference>
<dbReference type="EMBL" id="FO082872">
    <property type="protein sequence ID" value="CCF73322.1"/>
    <property type="molecule type" value="Genomic_DNA"/>
</dbReference>
<dbReference type="VEuPathDB" id="PiroplasmaDB:BMR1_02g00785"/>
<evidence type="ECO:0000313" key="4">
    <source>
        <dbReference type="Proteomes" id="UP000002899"/>
    </source>
</evidence>
<dbReference type="SUPFAM" id="SSF46579">
    <property type="entry name" value="Prefoldin"/>
    <property type="match status" value="1"/>
</dbReference>
<dbReference type="RefSeq" id="XP_012647931.1">
    <property type="nucleotide sequence ID" value="XM_012792477.1"/>
</dbReference>
<accession>I7J5Y5</accession>
<dbReference type="InterPro" id="IPR009053">
    <property type="entry name" value="Prefoldin"/>
</dbReference>
<evidence type="ECO:0000256" key="2">
    <source>
        <dbReference type="ARBA" id="ARBA00023186"/>
    </source>
</evidence>
<reference evidence="3 4" key="2">
    <citation type="journal article" date="2013" name="PLoS ONE">
        <title>Whole genome mapping and re-organization of the nuclear and mitochondrial genomes of Babesia microti isolates.</title>
        <authorList>
            <person name="Cornillot E."/>
            <person name="Dassouli A."/>
            <person name="Garg A."/>
            <person name="Pachikara N."/>
            <person name="Randazzo S."/>
            <person name="Depoix D."/>
            <person name="Carcy B."/>
            <person name="Delbecq S."/>
            <person name="Frutos R."/>
            <person name="Silva J.C."/>
            <person name="Sutton R."/>
            <person name="Krause P.J."/>
            <person name="Mamoun C.B."/>
        </authorList>
    </citation>
    <scope>NUCLEOTIDE SEQUENCE [LARGE SCALE GENOMIC DNA]</scope>
    <source>
        <strain evidence="3 4">RI</strain>
    </source>
</reference>
<dbReference type="InterPro" id="IPR002777">
    <property type="entry name" value="PFD_beta-like"/>
</dbReference>
<dbReference type="AlphaFoldDB" id="I7J5Y5"/>
<protein>
    <submittedName>
        <fullName evidence="3">Prefoldin beta subunit</fullName>
    </submittedName>
</protein>
<dbReference type="GeneID" id="24423946"/>
<keyword evidence="4" id="KW-1185">Reference proteome</keyword>
<dbReference type="GO" id="GO:0051131">
    <property type="term" value="P:chaperone-mediated protein complex assembly"/>
    <property type="evidence" value="ECO:0007669"/>
    <property type="project" value="TreeGrafter"/>
</dbReference>
<dbReference type="GO" id="GO:0006457">
    <property type="term" value="P:protein folding"/>
    <property type="evidence" value="ECO:0007669"/>
    <property type="project" value="InterPro"/>
</dbReference>
<sequence>MEELNKKNKERIKAYQQLYTQEMENEQVLEELKLCEDNQTIFKSVGPIIMKQDKAEAILTVEKRLEYIRAQKELTKSEIDKTNSKLKEMIESGITKETITINNGGNNEQK</sequence>
<dbReference type="KEGG" id="bmic:BMR1_02g00785"/>
<dbReference type="Gene3D" id="1.10.287.370">
    <property type="match status" value="1"/>
</dbReference>
<dbReference type="GO" id="GO:0016272">
    <property type="term" value="C:prefoldin complex"/>
    <property type="evidence" value="ECO:0007669"/>
    <property type="project" value="InterPro"/>
</dbReference>
<dbReference type="GO" id="GO:0005737">
    <property type="term" value="C:cytoplasm"/>
    <property type="evidence" value="ECO:0007669"/>
    <property type="project" value="TreeGrafter"/>
</dbReference>
<evidence type="ECO:0000313" key="3">
    <source>
        <dbReference type="EMBL" id="CCF73322.1"/>
    </source>
</evidence>
<dbReference type="GO" id="GO:0051082">
    <property type="term" value="F:unfolded protein binding"/>
    <property type="evidence" value="ECO:0007669"/>
    <property type="project" value="InterPro"/>
</dbReference>
<proteinExistence type="inferred from homology"/>
<comment type="similarity">
    <text evidence="1">Belongs to the prefoldin subunit beta family.</text>
</comment>
<dbReference type="PANTHER" id="PTHR21431">
    <property type="entry name" value="PREFOLDIN SUBUNIT 6"/>
    <property type="match status" value="1"/>
</dbReference>
<dbReference type="PANTHER" id="PTHR21431:SF0">
    <property type="entry name" value="PREFOLDIN SUBUNIT 6"/>
    <property type="match status" value="1"/>
</dbReference>
<keyword evidence="2" id="KW-0143">Chaperone</keyword>
<dbReference type="OrthoDB" id="248120at2759"/>
<organism evidence="3 4">
    <name type="scientific">Babesia microti (strain RI)</name>
    <dbReference type="NCBI Taxonomy" id="1133968"/>
    <lineage>
        <taxon>Eukaryota</taxon>
        <taxon>Sar</taxon>
        <taxon>Alveolata</taxon>
        <taxon>Apicomplexa</taxon>
        <taxon>Aconoidasida</taxon>
        <taxon>Piroplasmida</taxon>
        <taxon>Babesiidae</taxon>
        <taxon>Babesia</taxon>
    </lineage>
</organism>
<reference evidence="3 4" key="1">
    <citation type="journal article" date="2012" name="Nucleic Acids Res.">
        <title>Sequencing of the smallest Apicomplexan genome from the human pathogen Babesia microti.</title>
        <authorList>
            <person name="Cornillot E."/>
            <person name="Hadj-Kaddour K."/>
            <person name="Dassouli A."/>
            <person name="Noel B."/>
            <person name="Ranwez V."/>
            <person name="Vacherie B."/>
            <person name="Augagneur Y."/>
            <person name="Bres V."/>
            <person name="Duclos A."/>
            <person name="Randazzo S."/>
            <person name="Carcy B."/>
            <person name="Debierre-Grockiego F."/>
            <person name="Delbecq S."/>
            <person name="Moubri-Menage K."/>
            <person name="Shams-Eldin H."/>
            <person name="Usmani-Brown S."/>
            <person name="Bringaud F."/>
            <person name="Wincker P."/>
            <person name="Vivares C.P."/>
            <person name="Schwarz R.T."/>
            <person name="Schetters T.P."/>
            <person name="Krause P.J."/>
            <person name="Gorenflot A."/>
            <person name="Berry V."/>
            <person name="Barbe V."/>
            <person name="Ben Mamoun C."/>
        </authorList>
    </citation>
    <scope>NUCLEOTIDE SEQUENCE [LARGE SCALE GENOMIC DNA]</scope>
    <source>
        <strain evidence="3 4">RI</strain>
    </source>
</reference>
<reference evidence="3 4" key="3">
    <citation type="journal article" date="2016" name="Sci. Rep.">
        <title>Genome-wide diversity and gene expression profiling of Babesia microti isolates identify polymorphic genes that mediate host-pathogen interactions.</title>
        <authorList>
            <person name="Silva J.C."/>
            <person name="Cornillot E."/>
            <person name="McCracken C."/>
            <person name="Usmani-Brown S."/>
            <person name="Dwivedi A."/>
            <person name="Ifeonu O.O."/>
            <person name="Crabtree J."/>
            <person name="Gotia H.T."/>
            <person name="Virji A.Z."/>
            <person name="Reynes C."/>
            <person name="Colinge J."/>
            <person name="Kumar V."/>
            <person name="Lawres L."/>
            <person name="Pazzi J.E."/>
            <person name="Pablo J.V."/>
            <person name="Hung C."/>
            <person name="Brancato J."/>
            <person name="Kumari P."/>
            <person name="Orvis J."/>
            <person name="Tretina K."/>
            <person name="Chibucos M."/>
            <person name="Ott S."/>
            <person name="Sadzewicz L."/>
            <person name="Sengamalay N."/>
            <person name="Shetty A.C."/>
            <person name="Su Q."/>
            <person name="Tallon L."/>
            <person name="Fraser C.M."/>
            <person name="Frutos R."/>
            <person name="Molina D.M."/>
            <person name="Krause P.J."/>
            <person name="Ben Mamoun C."/>
        </authorList>
    </citation>
    <scope>NUCLEOTIDE SEQUENCE [LARGE SCALE GENOMIC DNA]</scope>
    <source>
        <strain evidence="3 4">RI</strain>
    </source>
</reference>
<dbReference type="Proteomes" id="UP000002899">
    <property type="component" value="Chromosome II"/>
</dbReference>
<name>I7J5Y5_BABMR</name>
<evidence type="ECO:0000256" key="1">
    <source>
        <dbReference type="ARBA" id="ARBA00008045"/>
    </source>
</evidence>